<sequence>MSDAWDDEVHRLAALRALRLLDTPREERFDRITRLTHQVLDAPMALVSLVDLERQWFKSCVGLDQRETPRSVSFCAHALRSDELLEVPDARADPRFADNPMVTGPPHIRFYAGQPISAPSGHRIGTLCVLGGEPRELTPTQRVQLRDLASWVELECSVVQANLGLREAEVVKRDFVALVSHELRTPLTSVHGSLELLASGRFGTPSAQANQLLRIAVRNTDRLVRLANDVLDLSRVQSGQLRLRLTDVDLAEVLDSAVGAVAGTAQRHDVELVTACEPMRLRADSDRLVQVFTNLLANAVKASPRGSPVRLESSCSEHTVEVHVIDEGPGVPEDLRERVFEPFVQADSTHTEQGAGLGLTITRGIVQAHGGHVAVAKGPGSAFTVTLPVAGPRDDRPWW</sequence>
<dbReference type="SMART" id="SM00387">
    <property type="entry name" value="HATPase_c"/>
    <property type="match status" value="1"/>
</dbReference>
<protein>
    <recommendedName>
        <fullName evidence="3">histidine kinase</fullName>
        <ecNumber evidence="3">2.7.13.3</ecNumber>
    </recommendedName>
</protein>
<organism evidence="9 10">
    <name type="scientific">Prauserella cavernicola</name>
    <dbReference type="NCBI Taxonomy" id="2800127"/>
    <lineage>
        <taxon>Bacteria</taxon>
        <taxon>Bacillati</taxon>
        <taxon>Actinomycetota</taxon>
        <taxon>Actinomycetes</taxon>
        <taxon>Pseudonocardiales</taxon>
        <taxon>Pseudonocardiaceae</taxon>
        <taxon>Prauserella</taxon>
    </lineage>
</organism>
<dbReference type="SMART" id="SM00065">
    <property type="entry name" value="GAF"/>
    <property type="match status" value="1"/>
</dbReference>
<dbReference type="CDD" id="cd00075">
    <property type="entry name" value="HATPase"/>
    <property type="match status" value="1"/>
</dbReference>
<dbReference type="InterPro" id="IPR036097">
    <property type="entry name" value="HisK_dim/P_sf"/>
</dbReference>
<evidence type="ECO:0000256" key="7">
    <source>
        <dbReference type="ARBA" id="ARBA00023012"/>
    </source>
</evidence>
<gene>
    <name evidence="9" type="ORF">JHE00_09760</name>
</gene>
<dbReference type="Gene3D" id="3.30.450.40">
    <property type="match status" value="1"/>
</dbReference>
<dbReference type="PRINTS" id="PR00344">
    <property type="entry name" value="BCTRLSENSOR"/>
</dbReference>
<dbReference type="GO" id="GO:0000155">
    <property type="term" value="F:phosphorelay sensor kinase activity"/>
    <property type="evidence" value="ECO:0007669"/>
    <property type="project" value="InterPro"/>
</dbReference>
<keyword evidence="5" id="KW-0808">Transferase</keyword>
<proteinExistence type="predicted"/>
<feature type="domain" description="Histidine kinase" evidence="8">
    <location>
        <begin position="178"/>
        <end position="391"/>
    </location>
</feature>
<name>A0A934QPZ6_9PSEU</name>
<dbReference type="Pfam" id="PF01590">
    <property type="entry name" value="GAF"/>
    <property type="match status" value="1"/>
</dbReference>
<dbReference type="SMART" id="SM00388">
    <property type="entry name" value="HisKA"/>
    <property type="match status" value="1"/>
</dbReference>
<evidence type="ECO:0000256" key="6">
    <source>
        <dbReference type="ARBA" id="ARBA00022777"/>
    </source>
</evidence>
<keyword evidence="4" id="KW-0597">Phosphoprotein</keyword>
<dbReference type="InterPro" id="IPR003018">
    <property type="entry name" value="GAF"/>
</dbReference>
<evidence type="ECO:0000256" key="2">
    <source>
        <dbReference type="ARBA" id="ARBA00004236"/>
    </source>
</evidence>
<dbReference type="PANTHER" id="PTHR43711:SF1">
    <property type="entry name" value="HISTIDINE KINASE 1"/>
    <property type="match status" value="1"/>
</dbReference>
<reference evidence="9" key="1">
    <citation type="submission" date="2020-12" db="EMBL/GenBank/DDBJ databases">
        <title>Prauserella sp. ASG 168, a novel actinomycete isolated from cave rock.</title>
        <authorList>
            <person name="Suriyachadkun C."/>
        </authorList>
    </citation>
    <scope>NUCLEOTIDE SEQUENCE</scope>
    <source>
        <strain evidence="9">ASG 168</strain>
    </source>
</reference>
<dbReference type="FunFam" id="1.10.287.130:FF:000001">
    <property type="entry name" value="Two-component sensor histidine kinase"/>
    <property type="match status" value="1"/>
</dbReference>
<dbReference type="EMBL" id="JAENJH010000002">
    <property type="protein sequence ID" value="MBK1784611.1"/>
    <property type="molecule type" value="Genomic_DNA"/>
</dbReference>
<dbReference type="AlphaFoldDB" id="A0A934QPZ6"/>
<dbReference type="SUPFAM" id="SSF55781">
    <property type="entry name" value="GAF domain-like"/>
    <property type="match status" value="1"/>
</dbReference>
<dbReference type="EC" id="2.7.13.3" evidence="3"/>
<dbReference type="CDD" id="cd00082">
    <property type="entry name" value="HisKA"/>
    <property type="match status" value="1"/>
</dbReference>
<keyword evidence="10" id="KW-1185">Reference proteome</keyword>
<dbReference type="PANTHER" id="PTHR43711">
    <property type="entry name" value="TWO-COMPONENT HISTIDINE KINASE"/>
    <property type="match status" value="1"/>
</dbReference>
<dbReference type="Proteomes" id="UP000635245">
    <property type="component" value="Unassembled WGS sequence"/>
</dbReference>
<dbReference type="InterPro" id="IPR004358">
    <property type="entry name" value="Sig_transdc_His_kin-like_C"/>
</dbReference>
<dbReference type="Gene3D" id="1.10.287.130">
    <property type="match status" value="1"/>
</dbReference>
<comment type="subcellular location">
    <subcellularLocation>
        <location evidence="2">Cell membrane</location>
    </subcellularLocation>
</comment>
<dbReference type="GO" id="GO:0005886">
    <property type="term" value="C:plasma membrane"/>
    <property type="evidence" value="ECO:0007669"/>
    <property type="project" value="UniProtKB-SubCell"/>
</dbReference>
<keyword evidence="7" id="KW-0902">Two-component regulatory system</keyword>
<dbReference type="InterPro" id="IPR005467">
    <property type="entry name" value="His_kinase_dom"/>
</dbReference>
<dbReference type="InterPro" id="IPR036890">
    <property type="entry name" value="HATPase_C_sf"/>
</dbReference>
<dbReference type="SUPFAM" id="SSF47384">
    <property type="entry name" value="Homodimeric domain of signal transducing histidine kinase"/>
    <property type="match status" value="1"/>
</dbReference>
<comment type="caution">
    <text evidence="9">The sequence shown here is derived from an EMBL/GenBank/DDBJ whole genome shotgun (WGS) entry which is preliminary data.</text>
</comment>
<dbReference type="Gene3D" id="3.30.565.10">
    <property type="entry name" value="Histidine kinase-like ATPase, C-terminal domain"/>
    <property type="match status" value="1"/>
</dbReference>
<evidence type="ECO:0000313" key="10">
    <source>
        <dbReference type="Proteomes" id="UP000635245"/>
    </source>
</evidence>
<evidence type="ECO:0000259" key="8">
    <source>
        <dbReference type="PROSITE" id="PS50109"/>
    </source>
</evidence>
<dbReference type="SUPFAM" id="SSF55874">
    <property type="entry name" value="ATPase domain of HSP90 chaperone/DNA topoisomerase II/histidine kinase"/>
    <property type="match status" value="1"/>
</dbReference>
<accession>A0A934QPZ6</accession>
<evidence type="ECO:0000256" key="5">
    <source>
        <dbReference type="ARBA" id="ARBA00022679"/>
    </source>
</evidence>
<dbReference type="RefSeq" id="WP_200317147.1">
    <property type="nucleotide sequence ID" value="NZ_JAENJH010000002.1"/>
</dbReference>
<dbReference type="Pfam" id="PF00512">
    <property type="entry name" value="HisKA"/>
    <property type="match status" value="1"/>
</dbReference>
<dbReference type="Pfam" id="PF02518">
    <property type="entry name" value="HATPase_c"/>
    <property type="match status" value="1"/>
</dbReference>
<dbReference type="InterPro" id="IPR050736">
    <property type="entry name" value="Sensor_HK_Regulatory"/>
</dbReference>
<evidence type="ECO:0000256" key="3">
    <source>
        <dbReference type="ARBA" id="ARBA00012438"/>
    </source>
</evidence>
<keyword evidence="6 9" id="KW-0418">Kinase</keyword>
<dbReference type="PROSITE" id="PS50109">
    <property type="entry name" value="HIS_KIN"/>
    <property type="match status" value="1"/>
</dbReference>
<dbReference type="InterPro" id="IPR003594">
    <property type="entry name" value="HATPase_dom"/>
</dbReference>
<dbReference type="InterPro" id="IPR029016">
    <property type="entry name" value="GAF-like_dom_sf"/>
</dbReference>
<evidence type="ECO:0000256" key="1">
    <source>
        <dbReference type="ARBA" id="ARBA00000085"/>
    </source>
</evidence>
<evidence type="ECO:0000256" key="4">
    <source>
        <dbReference type="ARBA" id="ARBA00022553"/>
    </source>
</evidence>
<dbReference type="InterPro" id="IPR003661">
    <property type="entry name" value="HisK_dim/P_dom"/>
</dbReference>
<comment type="catalytic activity">
    <reaction evidence="1">
        <text>ATP + protein L-histidine = ADP + protein N-phospho-L-histidine.</text>
        <dbReference type="EC" id="2.7.13.3"/>
    </reaction>
</comment>
<evidence type="ECO:0000313" key="9">
    <source>
        <dbReference type="EMBL" id="MBK1784611.1"/>
    </source>
</evidence>